<evidence type="ECO:0000313" key="1">
    <source>
        <dbReference type="EMBL" id="MFC5604793.1"/>
    </source>
</evidence>
<gene>
    <name evidence="1" type="ORF">ACFPTP_16275</name>
</gene>
<sequence length="175" mass="21119">MGMYNGWHANEEVKVERSYNHQKYHYSRGDDHWLGDGTYFFEDTPEGNGLIHAEAWNLKQNHIKPAAFRADIYVDNDRLCDLEDDQTYRIIEKLKEKHIVRMMQLKKRPKNEFIDGFFFNMWDTVIKSKKLDVIRRKDYYQTKTDQLLRIKSRTPNVYVICVRNTDCIDNPQRCY</sequence>
<evidence type="ECO:0000313" key="2">
    <source>
        <dbReference type="Proteomes" id="UP001596071"/>
    </source>
</evidence>
<dbReference type="RefSeq" id="WP_381446970.1">
    <property type="nucleotide sequence ID" value="NZ_JBHSNP010000029.1"/>
</dbReference>
<name>A0ABW0U3S2_9BACL</name>
<organism evidence="1 2">
    <name type="scientific">Sporosarcina koreensis</name>
    <dbReference type="NCBI Taxonomy" id="334735"/>
    <lineage>
        <taxon>Bacteria</taxon>
        <taxon>Bacillati</taxon>
        <taxon>Bacillota</taxon>
        <taxon>Bacilli</taxon>
        <taxon>Bacillales</taxon>
        <taxon>Caryophanaceae</taxon>
        <taxon>Sporosarcina</taxon>
    </lineage>
</organism>
<protein>
    <recommendedName>
        <fullName evidence="3">MORN repeat variant</fullName>
    </recommendedName>
</protein>
<evidence type="ECO:0008006" key="3">
    <source>
        <dbReference type="Google" id="ProtNLM"/>
    </source>
</evidence>
<dbReference type="Proteomes" id="UP001596071">
    <property type="component" value="Unassembled WGS sequence"/>
</dbReference>
<accession>A0ABW0U3S2</accession>
<dbReference type="EMBL" id="JBHSNP010000029">
    <property type="protein sequence ID" value="MFC5604793.1"/>
    <property type="molecule type" value="Genomic_DNA"/>
</dbReference>
<keyword evidence="2" id="KW-1185">Reference proteome</keyword>
<comment type="caution">
    <text evidence="1">The sequence shown here is derived from an EMBL/GenBank/DDBJ whole genome shotgun (WGS) entry which is preliminary data.</text>
</comment>
<reference evidence="2" key="1">
    <citation type="journal article" date="2019" name="Int. J. Syst. Evol. Microbiol.">
        <title>The Global Catalogue of Microorganisms (GCM) 10K type strain sequencing project: providing services to taxonomists for standard genome sequencing and annotation.</title>
        <authorList>
            <consortium name="The Broad Institute Genomics Platform"/>
            <consortium name="The Broad Institute Genome Sequencing Center for Infectious Disease"/>
            <person name="Wu L."/>
            <person name="Ma J."/>
        </authorList>
    </citation>
    <scope>NUCLEOTIDE SEQUENCE [LARGE SCALE GENOMIC DNA]</scope>
    <source>
        <strain evidence="2">KACC 11299</strain>
    </source>
</reference>
<proteinExistence type="predicted"/>